<dbReference type="EMBL" id="BTRK01000001">
    <property type="protein sequence ID" value="GMR31887.1"/>
    <property type="molecule type" value="Genomic_DNA"/>
</dbReference>
<feature type="non-terminal residue" evidence="5">
    <location>
        <position position="1"/>
    </location>
</feature>
<dbReference type="GO" id="GO:0030864">
    <property type="term" value="C:cortical actin cytoskeleton"/>
    <property type="evidence" value="ECO:0007669"/>
    <property type="project" value="TreeGrafter"/>
</dbReference>
<dbReference type="PROSITE" id="PS50294">
    <property type="entry name" value="WD_REPEATS_REGION"/>
    <property type="match status" value="2"/>
</dbReference>
<feature type="repeat" description="WD" evidence="4">
    <location>
        <begin position="535"/>
        <end position="576"/>
    </location>
</feature>
<dbReference type="AlphaFoldDB" id="A0AAN4Z5U7"/>
<evidence type="ECO:0000256" key="1">
    <source>
        <dbReference type="ARBA" id="ARBA00022574"/>
    </source>
</evidence>
<protein>
    <recommendedName>
        <fullName evidence="7">WD40 domain-containing protein</fullName>
    </recommendedName>
</protein>
<dbReference type="Gene3D" id="2.130.10.10">
    <property type="entry name" value="YVTN repeat-like/Quinoprotein amine dehydrogenase"/>
    <property type="match status" value="2"/>
</dbReference>
<dbReference type="GO" id="GO:0051015">
    <property type="term" value="F:actin filament binding"/>
    <property type="evidence" value="ECO:0007669"/>
    <property type="project" value="TreeGrafter"/>
</dbReference>
<feature type="repeat" description="WD" evidence="4">
    <location>
        <begin position="53"/>
        <end position="85"/>
    </location>
</feature>
<keyword evidence="1 4" id="KW-0853">WD repeat</keyword>
<dbReference type="GO" id="GO:0040011">
    <property type="term" value="P:locomotion"/>
    <property type="evidence" value="ECO:0007669"/>
    <property type="project" value="TreeGrafter"/>
</dbReference>
<evidence type="ECO:0000313" key="6">
    <source>
        <dbReference type="Proteomes" id="UP001328107"/>
    </source>
</evidence>
<dbReference type="Proteomes" id="UP001328107">
    <property type="component" value="Unassembled WGS sequence"/>
</dbReference>
<comment type="caution">
    <text evidence="5">The sequence shown here is derived from an EMBL/GenBank/DDBJ whole genome shotgun (WGS) entry which is preliminary data.</text>
</comment>
<dbReference type="InterPro" id="IPR001680">
    <property type="entry name" value="WD40_rpt"/>
</dbReference>
<dbReference type="PROSITE" id="PS50082">
    <property type="entry name" value="WD_REPEATS_2"/>
    <property type="match status" value="3"/>
</dbReference>
<proteinExistence type="inferred from homology"/>
<comment type="similarity">
    <text evidence="3">Belongs to the WD repeat AIP1 family.</text>
</comment>
<gene>
    <name evidence="5" type="ORF">PMAYCL1PPCAC_02082</name>
</gene>
<dbReference type="InterPro" id="IPR036322">
    <property type="entry name" value="WD40_repeat_dom_sf"/>
</dbReference>
<evidence type="ECO:0000256" key="3">
    <source>
        <dbReference type="ARBA" id="ARBA00038366"/>
    </source>
</evidence>
<name>A0AAN4Z5U7_9BILA</name>
<sequence>AEPILVSSIIPSLPRSERGRPSKIDASGELVVCPSAKVVSLLRVADLSVVHIFRDHRFDTTAVRFSSNGQLIASGDEGGEVFVWQALPPFEMKYKHNIGAEIADISWSPDDSKLAVVGDGRPVYFDLKTGSSGADLSCHSRRIESIAIHPNEKEKLILMASHDSRISVFQKPMGGYRPKYSQLLTAHNKEVYSVSFNDDGSLFASGGADGRLVVYETTTKNKIVEQQYGRSITSTVFLSLPSLEEGDTVEESKGSREILVCASTDGVIRALRCREAVDENGQWEELMEEWEVKEDGVQRLALAASSGCVFVVNSNGRLDKVRASDGSLITSVHGHKGHLKAIDIDAEATVTGDNSGRLCIDRGDGVNSFGDERSMAIRGISILREEGVIICLRVNNEMEFISLSHGFLLSSSPLPSEPRAISKGRDTVAILCHKHLLIVNKKTKEIIAEETLSNDPVAVSMHPDCTELAIGDSTGVVTLFSITGSSLSVVHSLKLRGAVSAVEYNEKGIYLAVADSSRYVSVYKRVDWSLLVDDWRMHNASIKTMGWSPDGNFLATGAVDRSLIVWRLLEGDKKHDPIVQKSGHIPEALIWRSSSEVVTVGEDGCRIHWRLQ</sequence>
<keyword evidence="2" id="KW-0677">Repeat</keyword>
<evidence type="ECO:0000256" key="2">
    <source>
        <dbReference type="ARBA" id="ARBA00022737"/>
    </source>
</evidence>
<organism evidence="5 6">
    <name type="scientific">Pristionchus mayeri</name>
    <dbReference type="NCBI Taxonomy" id="1317129"/>
    <lineage>
        <taxon>Eukaryota</taxon>
        <taxon>Metazoa</taxon>
        <taxon>Ecdysozoa</taxon>
        <taxon>Nematoda</taxon>
        <taxon>Chromadorea</taxon>
        <taxon>Rhabditida</taxon>
        <taxon>Rhabditina</taxon>
        <taxon>Diplogasteromorpha</taxon>
        <taxon>Diplogasteroidea</taxon>
        <taxon>Neodiplogasteridae</taxon>
        <taxon>Pristionchus</taxon>
    </lineage>
</organism>
<evidence type="ECO:0000256" key="4">
    <source>
        <dbReference type="PROSITE-ProRule" id="PRU00221"/>
    </source>
</evidence>
<dbReference type="GO" id="GO:0030042">
    <property type="term" value="P:actin filament depolymerization"/>
    <property type="evidence" value="ECO:0007669"/>
    <property type="project" value="TreeGrafter"/>
</dbReference>
<dbReference type="SUPFAM" id="SSF50978">
    <property type="entry name" value="WD40 repeat-like"/>
    <property type="match status" value="1"/>
</dbReference>
<dbReference type="SUPFAM" id="SSF69322">
    <property type="entry name" value="Tricorn protease domain 2"/>
    <property type="match status" value="1"/>
</dbReference>
<evidence type="ECO:0008006" key="7">
    <source>
        <dbReference type="Google" id="ProtNLM"/>
    </source>
</evidence>
<reference evidence="6" key="1">
    <citation type="submission" date="2022-10" db="EMBL/GenBank/DDBJ databases">
        <title>Genome assembly of Pristionchus species.</title>
        <authorList>
            <person name="Yoshida K."/>
            <person name="Sommer R.J."/>
        </authorList>
    </citation>
    <scope>NUCLEOTIDE SEQUENCE [LARGE SCALE GENOMIC DNA]</scope>
    <source>
        <strain evidence="6">RS5460</strain>
    </source>
</reference>
<feature type="repeat" description="WD" evidence="4">
    <location>
        <begin position="184"/>
        <end position="225"/>
    </location>
</feature>
<dbReference type="GO" id="GO:0045214">
    <property type="term" value="P:sarcomere organization"/>
    <property type="evidence" value="ECO:0007669"/>
    <property type="project" value="TreeGrafter"/>
</dbReference>
<dbReference type="PANTHER" id="PTHR19856:SF0">
    <property type="entry name" value="WD REPEAT-CONTAINING PROTEIN 1"/>
    <property type="match status" value="1"/>
</dbReference>
<dbReference type="InterPro" id="IPR015943">
    <property type="entry name" value="WD40/YVTN_repeat-like_dom_sf"/>
</dbReference>
<dbReference type="Pfam" id="PF00400">
    <property type="entry name" value="WD40"/>
    <property type="match status" value="3"/>
</dbReference>
<dbReference type="SMART" id="SM00320">
    <property type="entry name" value="WD40"/>
    <property type="match status" value="7"/>
</dbReference>
<keyword evidence="6" id="KW-1185">Reference proteome</keyword>
<evidence type="ECO:0000313" key="5">
    <source>
        <dbReference type="EMBL" id="GMR31887.1"/>
    </source>
</evidence>
<dbReference type="PANTHER" id="PTHR19856">
    <property type="entry name" value="WD-REPEATCONTAINING PROTEIN WDR1"/>
    <property type="match status" value="1"/>
</dbReference>
<accession>A0AAN4Z5U7</accession>